<dbReference type="Proteomes" id="UP000304900">
    <property type="component" value="Unassembled WGS sequence"/>
</dbReference>
<name>A0A4U6CR74_9BACT</name>
<dbReference type="Pfam" id="PF00415">
    <property type="entry name" value="RCC1"/>
    <property type="match status" value="1"/>
</dbReference>
<accession>A0A4U6CR74</accession>
<evidence type="ECO:0000313" key="3">
    <source>
        <dbReference type="Proteomes" id="UP000304900"/>
    </source>
</evidence>
<dbReference type="GO" id="GO:0005737">
    <property type="term" value="C:cytoplasm"/>
    <property type="evidence" value="ECO:0007669"/>
    <property type="project" value="TreeGrafter"/>
</dbReference>
<protein>
    <recommendedName>
        <fullName evidence="4">Chromosome condensation regulator RCC1</fullName>
    </recommendedName>
</protein>
<dbReference type="InterPro" id="IPR009091">
    <property type="entry name" value="RCC1/BLIP-II"/>
</dbReference>
<dbReference type="EMBL" id="SZVO01000021">
    <property type="protein sequence ID" value="TKT87040.1"/>
    <property type="molecule type" value="Genomic_DNA"/>
</dbReference>
<reference evidence="2 3" key="1">
    <citation type="submission" date="2019-05" db="EMBL/GenBank/DDBJ databases">
        <title>Dyadobacter AR-3-8 sp. nov., isolated from arctic soil.</title>
        <authorList>
            <person name="Chaudhary D.K."/>
        </authorList>
    </citation>
    <scope>NUCLEOTIDE SEQUENCE [LARGE SCALE GENOMIC DNA]</scope>
    <source>
        <strain evidence="2 3">AR-3-8</strain>
    </source>
</reference>
<dbReference type="OrthoDB" id="1081439at2"/>
<keyword evidence="1" id="KW-0732">Signal</keyword>
<comment type="caution">
    <text evidence="2">The sequence shown here is derived from an EMBL/GenBank/DDBJ whole genome shotgun (WGS) entry which is preliminary data.</text>
</comment>
<dbReference type="PROSITE" id="PS50012">
    <property type="entry name" value="RCC1_3"/>
    <property type="match status" value="1"/>
</dbReference>
<dbReference type="InterPro" id="IPR051553">
    <property type="entry name" value="Ran_GTPase-activating"/>
</dbReference>
<dbReference type="PANTHER" id="PTHR45982">
    <property type="entry name" value="REGULATOR OF CHROMOSOME CONDENSATION"/>
    <property type="match status" value="1"/>
</dbReference>
<feature type="chain" id="PRO_5020801951" description="Chromosome condensation regulator RCC1" evidence="1">
    <location>
        <begin position="20"/>
        <end position="120"/>
    </location>
</feature>
<organism evidence="2 3">
    <name type="scientific">Dyadobacter frigoris</name>
    <dbReference type="NCBI Taxonomy" id="2576211"/>
    <lineage>
        <taxon>Bacteria</taxon>
        <taxon>Pseudomonadati</taxon>
        <taxon>Bacteroidota</taxon>
        <taxon>Cytophagia</taxon>
        <taxon>Cytophagales</taxon>
        <taxon>Spirosomataceae</taxon>
        <taxon>Dyadobacter</taxon>
    </lineage>
</organism>
<dbReference type="SUPFAM" id="SSF50985">
    <property type="entry name" value="RCC1/BLIP-II"/>
    <property type="match status" value="1"/>
</dbReference>
<dbReference type="RefSeq" id="WP_137343900.1">
    <property type="nucleotide sequence ID" value="NZ_BSQH01000005.1"/>
</dbReference>
<feature type="signal peptide" evidence="1">
    <location>
        <begin position="1"/>
        <end position="19"/>
    </location>
</feature>
<evidence type="ECO:0000256" key="1">
    <source>
        <dbReference type="SAM" id="SignalP"/>
    </source>
</evidence>
<proteinExistence type="predicted"/>
<dbReference type="InterPro" id="IPR000408">
    <property type="entry name" value="Reg_chr_condens"/>
</dbReference>
<evidence type="ECO:0000313" key="2">
    <source>
        <dbReference type="EMBL" id="TKT87040.1"/>
    </source>
</evidence>
<dbReference type="Gene3D" id="2.130.10.30">
    <property type="entry name" value="Regulator of chromosome condensation 1/beta-lactamase-inhibitor protein II"/>
    <property type="match status" value="1"/>
</dbReference>
<evidence type="ECO:0008006" key="4">
    <source>
        <dbReference type="Google" id="ProtNLM"/>
    </source>
</evidence>
<dbReference type="GO" id="GO:0005085">
    <property type="term" value="F:guanyl-nucleotide exchange factor activity"/>
    <property type="evidence" value="ECO:0007669"/>
    <property type="project" value="TreeGrafter"/>
</dbReference>
<gene>
    <name evidence="2" type="ORF">FDK13_30990</name>
</gene>
<dbReference type="AlphaFoldDB" id="A0A4U6CR74"/>
<keyword evidence="3" id="KW-1185">Reference proteome</keyword>
<sequence>MKKTLFVISILLFNISTYAQCWKKVATAKDAELSNMSTLAIATDGSLWTWGLNQYGQLGDGTTTAKTLPVQIGSDKSWESVYSIAGTSFGIKADGILWSWGNNAQRLLGDGTTTNKSNEQ</sequence>
<dbReference type="PANTHER" id="PTHR45982:SF1">
    <property type="entry name" value="REGULATOR OF CHROMOSOME CONDENSATION"/>
    <property type="match status" value="1"/>
</dbReference>